<feature type="region of interest" description="Disordered" evidence="1">
    <location>
        <begin position="1"/>
        <end position="21"/>
    </location>
</feature>
<organism evidence="2 3">
    <name type="scientific">Photobacterium rosenbergii</name>
    <dbReference type="NCBI Taxonomy" id="294936"/>
    <lineage>
        <taxon>Bacteria</taxon>
        <taxon>Pseudomonadati</taxon>
        <taxon>Pseudomonadota</taxon>
        <taxon>Gammaproteobacteria</taxon>
        <taxon>Vibrionales</taxon>
        <taxon>Vibrionaceae</taxon>
        <taxon>Photobacterium</taxon>
    </lineage>
</organism>
<dbReference type="Proteomes" id="UP000241346">
    <property type="component" value="Unassembled WGS sequence"/>
</dbReference>
<name>A0A2T3NDT3_9GAMM</name>
<dbReference type="RefSeq" id="WP_107298827.1">
    <property type="nucleotide sequence ID" value="NZ_PYMB01000005.1"/>
</dbReference>
<gene>
    <name evidence="2" type="ORF">C9J01_14280</name>
</gene>
<evidence type="ECO:0000313" key="2">
    <source>
        <dbReference type="EMBL" id="PSW12337.1"/>
    </source>
</evidence>
<dbReference type="EMBL" id="PYMB01000005">
    <property type="protein sequence ID" value="PSW12337.1"/>
    <property type="molecule type" value="Genomic_DNA"/>
</dbReference>
<evidence type="ECO:0000313" key="3">
    <source>
        <dbReference type="Proteomes" id="UP000241346"/>
    </source>
</evidence>
<comment type="caution">
    <text evidence="2">The sequence shown here is derived from an EMBL/GenBank/DDBJ whole genome shotgun (WGS) entry which is preliminary data.</text>
</comment>
<sequence length="218" mass="24517">MEHISQQANDSGSTCPVNQGSTEKGYSSINQFAVNLDEISNLLQQDKWVQQHKEWLVNLVNVGIKTVNYSFYSNSQQENASIDDCNSKDSGSLYSRMIAAAAFDLFILRIPDAEMLYSEKEISHASAYFQSLTAEQLAALTSTLGMGSPLAVDTHALSHKAKENNKSIQRFLDFFTSIFRELRLNVLHESEEMSHQPHASFLPHPKETNFFNKATCLF</sequence>
<evidence type="ECO:0000256" key="1">
    <source>
        <dbReference type="SAM" id="MobiDB-lite"/>
    </source>
</evidence>
<accession>A0A2T3NDT3</accession>
<reference evidence="2 3" key="1">
    <citation type="submission" date="2018-03" db="EMBL/GenBank/DDBJ databases">
        <title>Whole genome sequencing of Histamine producing bacteria.</title>
        <authorList>
            <person name="Butler K."/>
        </authorList>
    </citation>
    <scope>NUCLEOTIDE SEQUENCE [LARGE SCALE GENOMIC DNA]</scope>
    <source>
        <strain evidence="2 3">DSM 19138</strain>
    </source>
</reference>
<dbReference type="AlphaFoldDB" id="A0A2T3NDT3"/>
<dbReference type="Gene3D" id="3.20.20.150">
    <property type="entry name" value="Divalent-metal-dependent TIM barrel enzymes"/>
    <property type="match status" value="1"/>
</dbReference>
<protein>
    <submittedName>
        <fullName evidence="2">Uncharacterized protein</fullName>
    </submittedName>
</protein>
<proteinExistence type="predicted"/>